<dbReference type="SMART" id="SM00326">
    <property type="entry name" value="SH3"/>
    <property type="match status" value="2"/>
</dbReference>
<gene>
    <name evidence="3" type="ORF">U2I54_12840</name>
</gene>
<dbReference type="EMBL" id="JAXOVW010000024">
    <property type="protein sequence ID" value="MDZ5607962.1"/>
    <property type="molecule type" value="Genomic_DNA"/>
</dbReference>
<protein>
    <submittedName>
        <fullName evidence="3">SH3 domain-containing protein</fullName>
    </submittedName>
</protein>
<dbReference type="SUPFAM" id="SSF50044">
    <property type="entry name" value="SH3-domain"/>
    <property type="match status" value="2"/>
</dbReference>
<dbReference type="Pfam" id="PF07653">
    <property type="entry name" value="SH3_2"/>
    <property type="match status" value="2"/>
</dbReference>
<dbReference type="RefSeq" id="WP_374217936.1">
    <property type="nucleotide sequence ID" value="NZ_JAXOVW010000024.1"/>
</dbReference>
<dbReference type="PIRSF" id="PIRSF034961">
    <property type="entry name" value="UCP034961_SH3_2"/>
    <property type="match status" value="1"/>
</dbReference>
<accession>A0ABU5JY02</accession>
<comment type="caution">
    <text evidence="3">The sequence shown here is derived from an EMBL/GenBank/DDBJ whole genome shotgun (WGS) entry which is preliminary data.</text>
</comment>
<proteinExistence type="predicted"/>
<dbReference type="InterPro" id="IPR036028">
    <property type="entry name" value="SH3-like_dom_sf"/>
</dbReference>
<sequence>MKYVVIQSHISNYPEPISLEKGDQVRIGNSYSGPENWNNWVYCCAEHNGLVGWVPEQIIKRNANDLGTVLEKYTAKELNVEIGEVIIALKELNGWIWCGKMDNGEVGWVPKMKIRLEK</sequence>
<dbReference type="CDD" id="cd00174">
    <property type="entry name" value="SH3"/>
    <property type="match status" value="1"/>
</dbReference>
<evidence type="ECO:0000259" key="2">
    <source>
        <dbReference type="SMART" id="SM00326"/>
    </source>
</evidence>
<evidence type="ECO:0000313" key="3">
    <source>
        <dbReference type="EMBL" id="MDZ5607962.1"/>
    </source>
</evidence>
<evidence type="ECO:0000256" key="1">
    <source>
        <dbReference type="ARBA" id="ARBA00022443"/>
    </source>
</evidence>
<dbReference type="InterPro" id="IPR014593">
    <property type="entry name" value="UCP034961_SH3_2"/>
</dbReference>
<feature type="domain" description="SH3" evidence="2">
    <location>
        <begin position="65"/>
        <end position="118"/>
    </location>
</feature>
<evidence type="ECO:0000313" key="4">
    <source>
        <dbReference type="Proteomes" id="UP001291930"/>
    </source>
</evidence>
<feature type="domain" description="SH3" evidence="2">
    <location>
        <begin position="1"/>
        <end position="63"/>
    </location>
</feature>
<dbReference type="Gene3D" id="2.30.30.40">
    <property type="entry name" value="SH3 Domains"/>
    <property type="match status" value="2"/>
</dbReference>
<dbReference type="Proteomes" id="UP001291930">
    <property type="component" value="Unassembled WGS sequence"/>
</dbReference>
<organism evidence="3 4">
    <name type="scientific">Bacillus bingmayongensis</name>
    <dbReference type="NCBI Taxonomy" id="1150157"/>
    <lineage>
        <taxon>Bacteria</taxon>
        <taxon>Bacillati</taxon>
        <taxon>Bacillota</taxon>
        <taxon>Bacilli</taxon>
        <taxon>Bacillales</taxon>
        <taxon>Bacillaceae</taxon>
        <taxon>Bacillus</taxon>
    </lineage>
</organism>
<keyword evidence="1" id="KW-0728">SH3 domain</keyword>
<dbReference type="InterPro" id="IPR001452">
    <property type="entry name" value="SH3_domain"/>
</dbReference>
<keyword evidence="4" id="KW-1185">Reference proteome</keyword>
<reference evidence="4" key="1">
    <citation type="submission" date="2023-11" db="EMBL/GenBank/DDBJ databases">
        <title>Genome Sequence of Bacillus pseudomycoides stain BUPM19.</title>
        <authorList>
            <person name="Farhat A."/>
        </authorList>
    </citation>
    <scope>NUCLEOTIDE SEQUENCE [LARGE SCALE GENOMIC DNA]</scope>
    <source>
        <strain evidence="4">BUPM19</strain>
    </source>
</reference>
<name>A0ABU5JY02_9BACI</name>